<organism evidence="3 4">
    <name type="scientific">Teredinibacter turnerae (strain ATCC 39867 / T7901)</name>
    <dbReference type="NCBI Taxonomy" id="377629"/>
    <lineage>
        <taxon>Bacteria</taxon>
        <taxon>Pseudomonadati</taxon>
        <taxon>Pseudomonadota</taxon>
        <taxon>Gammaproteobacteria</taxon>
        <taxon>Cellvibrionales</taxon>
        <taxon>Cellvibrionaceae</taxon>
        <taxon>Teredinibacter</taxon>
    </lineage>
</organism>
<dbReference type="HOGENOM" id="CLU_108923_6_2_6"/>
<keyword evidence="4" id="KW-1185">Reference proteome</keyword>
<evidence type="ECO:0000259" key="2">
    <source>
        <dbReference type="Pfam" id="PF08327"/>
    </source>
</evidence>
<dbReference type="CDD" id="cd08894">
    <property type="entry name" value="SRPBCC_CalC_Aha1-like_1"/>
    <property type="match status" value="1"/>
</dbReference>
<dbReference type="Proteomes" id="UP000009080">
    <property type="component" value="Chromosome"/>
</dbReference>
<dbReference type="Gene3D" id="3.30.530.20">
    <property type="match status" value="1"/>
</dbReference>
<dbReference type="Pfam" id="PF08327">
    <property type="entry name" value="AHSA1"/>
    <property type="match status" value="1"/>
</dbReference>
<evidence type="ECO:0000313" key="3">
    <source>
        <dbReference type="EMBL" id="ACR13623.1"/>
    </source>
</evidence>
<dbReference type="AlphaFoldDB" id="C5BM52"/>
<name>C5BM52_TERTT</name>
<dbReference type="EMBL" id="CP001614">
    <property type="protein sequence ID" value="ACR13623.1"/>
    <property type="molecule type" value="Genomic_DNA"/>
</dbReference>
<sequence>MDGSTTNDAVLQTTRTYPWPADTIYQAFADPERLAKWWGPNGFSNTFETFGFAEGGEWRYTMHSPDGQDFKNVCVFVELIPAEKLVIKHDSAPRFTLTITLEESNNQTLLTWTQKFEDPQVASAVRHLAEPGNEQNLDRLGENLNRSA</sequence>
<feature type="domain" description="Activator of Hsp90 ATPase homologue 1/2-like C-terminal" evidence="2">
    <location>
        <begin position="20"/>
        <end position="144"/>
    </location>
</feature>
<dbReference type="STRING" id="377629.TERTU_0307"/>
<proteinExistence type="inferred from homology"/>
<evidence type="ECO:0000313" key="4">
    <source>
        <dbReference type="Proteomes" id="UP000009080"/>
    </source>
</evidence>
<comment type="similarity">
    <text evidence="1">Belongs to the AHA1 family.</text>
</comment>
<gene>
    <name evidence="3" type="ordered locus">TERTU_0307</name>
</gene>
<dbReference type="RefSeq" id="WP_015819738.1">
    <property type="nucleotide sequence ID" value="NC_012997.1"/>
</dbReference>
<dbReference type="InterPro" id="IPR013538">
    <property type="entry name" value="ASHA1/2-like_C"/>
</dbReference>
<dbReference type="SUPFAM" id="SSF55961">
    <property type="entry name" value="Bet v1-like"/>
    <property type="match status" value="1"/>
</dbReference>
<accession>C5BM52</accession>
<dbReference type="eggNOG" id="COG3832">
    <property type="taxonomic scope" value="Bacteria"/>
</dbReference>
<evidence type="ECO:0000256" key="1">
    <source>
        <dbReference type="ARBA" id="ARBA00006817"/>
    </source>
</evidence>
<dbReference type="InterPro" id="IPR023393">
    <property type="entry name" value="START-like_dom_sf"/>
</dbReference>
<reference evidence="3 4" key="1">
    <citation type="journal article" date="2009" name="PLoS ONE">
        <title>The complete genome of Teredinibacter turnerae T7901: an intracellular endosymbiont of marine wood-boring bivalves (shipworms).</title>
        <authorList>
            <person name="Yang J.C."/>
            <person name="Madupu R."/>
            <person name="Durkin A.S."/>
            <person name="Ekborg N.A."/>
            <person name="Pedamallu C.S."/>
            <person name="Hostetler J.B."/>
            <person name="Radune D."/>
            <person name="Toms B.S."/>
            <person name="Henrissat B."/>
            <person name="Coutinho P.M."/>
            <person name="Schwarz S."/>
            <person name="Field L."/>
            <person name="Trindade-Silva A.E."/>
            <person name="Soares C.A.G."/>
            <person name="Elshahawi S."/>
            <person name="Hanora A."/>
            <person name="Schmidt E.W."/>
            <person name="Haygood M.G."/>
            <person name="Posfai J."/>
            <person name="Benner J."/>
            <person name="Madinger C."/>
            <person name="Nove J."/>
            <person name="Anton B."/>
            <person name="Chaudhary K."/>
            <person name="Foster J."/>
            <person name="Holman A."/>
            <person name="Kumar S."/>
            <person name="Lessard P.A."/>
            <person name="Luyten Y.A."/>
            <person name="Slatko B."/>
            <person name="Wood N."/>
            <person name="Wu B."/>
            <person name="Teplitski M."/>
            <person name="Mougous J.D."/>
            <person name="Ward N."/>
            <person name="Eisen J.A."/>
            <person name="Badger J.H."/>
            <person name="Distel D.L."/>
        </authorList>
    </citation>
    <scope>NUCLEOTIDE SEQUENCE [LARGE SCALE GENOMIC DNA]</scope>
    <source>
        <strain evidence="4">ATCC 39867 / T7901</strain>
    </source>
</reference>
<protein>
    <recommendedName>
        <fullName evidence="2">Activator of Hsp90 ATPase homologue 1/2-like C-terminal domain-containing protein</fullName>
    </recommendedName>
</protein>
<dbReference type="OrthoDB" id="9805228at2"/>
<dbReference type="KEGG" id="ttu:TERTU_0307"/>